<feature type="compositionally biased region" description="Polar residues" evidence="1">
    <location>
        <begin position="295"/>
        <end position="306"/>
    </location>
</feature>
<protein>
    <recommendedName>
        <fullName evidence="2">DUF6532 domain-containing protein</fullName>
    </recommendedName>
</protein>
<comment type="caution">
    <text evidence="3">The sequence shown here is derived from an EMBL/GenBank/DDBJ whole genome shotgun (WGS) entry which is preliminary data.</text>
</comment>
<evidence type="ECO:0000259" key="2">
    <source>
        <dbReference type="Pfam" id="PF20149"/>
    </source>
</evidence>
<feature type="region of interest" description="Disordered" evidence="1">
    <location>
        <begin position="1"/>
        <end position="156"/>
    </location>
</feature>
<gene>
    <name evidence="3" type="ORF">F5891DRAFT_986422</name>
</gene>
<feature type="compositionally biased region" description="Low complexity" evidence="1">
    <location>
        <begin position="347"/>
        <end position="356"/>
    </location>
</feature>
<feature type="domain" description="DUF6532" evidence="2">
    <location>
        <begin position="392"/>
        <end position="597"/>
    </location>
</feature>
<feature type="region of interest" description="Disordered" evidence="1">
    <location>
        <begin position="229"/>
        <end position="356"/>
    </location>
</feature>
<proteinExistence type="predicted"/>
<dbReference type="GeneID" id="64672063"/>
<feature type="compositionally biased region" description="Polar residues" evidence="1">
    <location>
        <begin position="126"/>
        <end position="137"/>
    </location>
</feature>
<dbReference type="RefSeq" id="XP_041218404.1">
    <property type="nucleotide sequence ID" value="XM_041377765.1"/>
</dbReference>
<feature type="compositionally biased region" description="Low complexity" evidence="1">
    <location>
        <begin position="238"/>
        <end position="252"/>
    </location>
</feature>
<feature type="compositionally biased region" description="Polar residues" evidence="1">
    <location>
        <begin position="320"/>
        <end position="346"/>
    </location>
</feature>
<feature type="compositionally biased region" description="Acidic residues" evidence="1">
    <location>
        <begin position="62"/>
        <end position="71"/>
    </location>
</feature>
<organism evidence="3 4">
    <name type="scientific">Suillus fuscotomentosus</name>
    <dbReference type="NCBI Taxonomy" id="1912939"/>
    <lineage>
        <taxon>Eukaryota</taxon>
        <taxon>Fungi</taxon>
        <taxon>Dikarya</taxon>
        <taxon>Basidiomycota</taxon>
        <taxon>Agaricomycotina</taxon>
        <taxon>Agaricomycetes</taxon>
        <taxon>Agaricomycetidae</taxon>
        <taxon>Boletales</taxon>
        <taxon>Suillineae</taxon>
        <taxon>Suillaceae</taxon>
        <taxon>Suillus</taxon>
    </lineage>
</organism>
<evidence type="ECO:0000313" key="3">
    <source>
        <dbReference type="EMBL" id="KAG1891928.1"/>
    </source>
</evidence>
<sequence>MPPKKRARCSTIGAQDDTTPEVACRQSSRSNHSVGGHVAQLQKPGEAIAAPTKSRKGRNDYPELDASDPEENSMAPARLCQGKKSAPAKPRTTNNVPKPKPVPAKPRTMSSNSKRPYQRFGFKAPTPTSSVQCTQKANQRDMSEEDDDRESVHQSHDNMQISMWTMERTPVNIQMHLLKMVVMMEGILIESMTGKMNPWMWRDTYDVLEHHQAQNGRCKAPSLSYLSEMKGNERASTSIRSKSPRQRPSQSSDRPRSHQCVPSVDASSVQAPTSRCRLSPSHPPKLYIHPKSPRQHSYQPAMSMQCPSYVKSSRWRSPSRPVTSSDSRTQASSCKHSPLRTSSDHATTPSHSLSHSTTPVEAWCTRNVKTTQDNPSKLGFYPPCWQGFLQVAKLQMRLQAVLTHPIPEHKDAVQLAQEVLDAELWVCHQKKLKFEDGYFPAYSPQMCRLLCDDLFMFRTELKKVVISIAKLSYDIFPKGTSLRSEEIKKRVIAAATKLLKTGDYLWIPDSSYGKFKNFVLQALKDVCLEFFYGDSKKALKNTDDFHQTIPANALILVAAVMKGVISGFSETGTDRSPELPADRCRTDFNKLRTSVDKLLDIPELRKELEEMLQQWAKIGMGKSDWHADGSAAGSDVDINIIL</sequence>
<evidence type="ECO:0000256" key="1">
    <source>
        <dbReference type="SAM" id="MobiDB-lite"/>
    </source>
</evidence>
<dbReference type="InterPro" id="IPR045341">
    <property type="entry name" value="DUF6532"/>
</dbReference>
<reference evidence="3" key="1">
    <citation type="journal article" date="2020" name="New Phytol.">
        <title>Comparative genomics reveals dynamic genome evolution in host specialist ectomycorrhizal fungi.</title>
        <authorList>
            <person name="Lofgren L.A."/>
            <person name="Nguyen N.H."/>
            <person name="Vilgalys R."/>
            <person name="Ruytinx J."/>
            <person name="Liao H.L."/>
            <person name="Branco S."/>
            <person name="Kuo A."/>
            <person name="LaButti K."/>
            <person name="Lipzen A."/>
            <person name="Andreopoulos W."/>
            <person name="Pangilinan J."/>
            <person name="Riley R."/>
            <person name="Hundley H."/>
            <person name="Na H."/>
            <person name="Barry K."/>
            <person name="Grigoriev I.V."/>
            <person name="Stajich J.E."/>
            <person name="Kennedy P.G."/>
        </authorList>
    </citation>
    <scope>NUCLEOTIDE SEQUENCE</scope>
    <source>
        <strain evidence="3">FC203</strain>
    </source>
</reference>
<dbReference type="AlphaFoldDB" id="A0AAD4HDQ8"/>
<keyword evidence="4" id="KW-1185">Reference proteome</keyword>
<name>A0AAD4HDQ8_9AGAM</name>
<dbReference type="Proteomes" id="UP001195769">
    <property type="component" value="Unassembled WGS sequence"/>
</dbReference>
<dbReference type="Pfam" id="PF20149">
    <property type="entry name" value="DUF6532"/>
    <property type="match status" value="1"/>
</dbReference>
<dbReference type="EMBL" id="JABBWK010000117">
    <property type="protein sequence ID" value="KAG1891928.1"/>
    <property type="molecule type" value="Genomic_DNA"/>
</dbReference>
<accession>A0AAD4HDQ8</accession>
<evidence type="ECO:0000313" key="4">
    <source>
        <dbReference type="Proteomes" id="UP001195769"/>
    </source>
</evidence>